<dbReference type="PRINTS" id="PR00038">
    <property type="entry name" value="HTHLUXR"/>
</dbReference>
<keyword evidence="6" id="KW-1185">Reference proteome</keyword>
<dbReference type="PROSITE" id="PS50043">
    <property type="entry name" value="HTH_LUXR_2"/>
    <property type="match status" value="1"/>
</dbReference>
<dbReference type="GeneID" id="97131496"/>
<evidence type="ECO:0000256" key="3">
    <source>
        <dbReference type="ARBA" id="ARBA00023163"/>
    </source>
</evidence>
<dbReference type="EMBL" id="JABMCC010000107">
    <property type="protein sequence ID" value="NUU54857.1"/>
    <property type="molecule type" value="Genomic_DNA"/>
</dbReference>
<gene>
    <name evidence="5" type="ORF">HP548_12295</name>
</gene>
<keyword evidence="1" id="KW-0805">Transcription regulation</keyword>
<dbReference type="RefSeq" id="WP_175381795.1">
    <property type="nucleotide sequence ID" value="NZ_CBCRYD010000039.1"/>
</dbReference>
<evidence type="ECO:0000256" key="1">
    <source>
        <dbReference type="ARBA" id="ARBA00023015"/>
    </source>
</evidence>
<dbReference type="InterPro" id="IPR000792">
    <property type="entry name" value="Tscrpt_reg_LuxR_C"/>
</dbReference>
<protein>
    <submittedName>
        <fullName evidence="5">Helix-turn-helix transcriptional regulator</fullName>
    </submittedName>
</protein>
<dbReference type="SMART" id="SM00421">
    <property type="entry name" value="HTH_LUXR"/>
    <property type="match status" value="1"/>
</dbReference>
<proteinExistence type="predicted"/>
<dbReference type="InterPro" id="IPR039420">
    <property type="entry name" value="WalR-like"/>
</dbReference>
<dbReference type="Pfam" id="PF00196">
    <property type="entry name" value="GerE"/>
    <property type="match status" value="1"/>
</dbReference>
<dbReference type="InterPro" id="IPR016032">
    <property type="entry name" value="Sig_transdc_resp-reg_C-effctor"/>
</dbReference>
<dbReference type="SUPFAM" id="SSF46894">
    <property type="entry name" value="C-terminal effector domain of the bipartite response regulators"/>
    <property type="match status" value="1"/>
</dbReference>
<evidence type="ECO:0000313" key="6">
    <source>
        <dbReference type="Proteomes" id="UP000577724"/>
    </source>
</evidence>
<keyword evidence="3" id="KW-0804">Transcription</keyword>
<sequence length="114" mass="13561">MSRSDAILKTLEVNMYRCELREKQRTVLWMLLQGKEKKEIARTLHLSEEAIRKHQRTIYNKLGIEGKSQLVKWVIEQISTSIHEPHPLSKDQIFWEQMQQSNQNEAGELRGNRF</sequence>
<dbReference type="PANTHER" id="PTHR43214">
    <property type="entry name" value="TWO-COMPONENT RESPONSE REGULATOR"/>
    <property type="match status" value="1"/>
</dbReference>
<comment type="caution">
    <text evidence="5">The sequence shown here is derived from an EMBL/GenBank/DDBJ whole genome shotgun (WGS) entry which is preliminary data.</text>
</comment>
<feature type="domain" description="HTH luxR-type" evidence="4">
    <location>
        <begin position="16"/>
        <end position="78"/>
    </location>
</feature>
<dbReference type="InterPro" id="IPR036388">
    <property type="entry name" value="WH-like_DNA-bd_sf"/>
</dbReference>
<keyword evidence="2" id="KW-0238">DNA-binding</keyword>
<name>A0ABX2MLF1_9BACL</name>
<evidence type="ECO:0000256" key="2">
    <source>
        <dbReference type="ARBA" id="ARBA00023125"/>
    </source>
</evidence>
<reference evidence="5 6" key="1">
    <citation type="submission" date="2020-05" db="EMBL/GenBank/DDBJ databases">
        <title>Genome Sequencing of Type Strains.</title>
        <authorList>
            <person name="Lemaire J.F."/>
            <person name="Inderbitzin P."/>
            <person name="Gregorio O.A."/>
            <person name="Collins S.B."/>
            <person name="Wespe N."/>
            <person name="Knight-Connoni V."/>
        </authorList>
    </citation>
    <scope>NUCLEOTIDE SEQUENCE [LARGE SCALE GENOMIC DNA]</scope>
    <source>
        <strain evidence="5 6">DSM 19942</strain>
    </source>
</reference>
<evidence type="ECO:0000313" key="5">
    <source>
        <dbReference type="EMBL" id="NUU54857.1"/>
    </source>
</evidence>
<dbReference type="Proteomes" id="UP000577724">
    <property type="component" value="Unassembled WGS sequence"/>
</dbReference>
<dbReference type="Gene3D" id="1.10.10.10">
    <property type="entry name" value="Winged helix-like DNA-binding domain superfamily/Winged helix DNA-binding domain"/>
    <property type="match status" value="1"/>
</dbReference>
<dbReference type="CDD" id="cd06170">
    <property type="entry name" value="LuxR_C_like"/>
    <property type="match status" value="1"/>
</dbReference>
<accession>A0ABX2MLF1</accession>
<evidence type="ECO:0000259" key="4">
    <source>
        <dbReference type="PROSITE" id="PS50043"/>
    </source>
</evidence>
<organism evidence="5 6">
    <name type="scientific">Paenibacillus taichungensis</name>
    <dbReference type="NCBI Taxonomy" id="484184"/>
    <lineage>
        <taxon>Bacteria</taxon>
        <taxon>Bacillati</taxon>
        <taxon>Bacillota</taxon>
        <taxon>Bacilli</taxon>
        <taxon>Bacillales</taxon>
        <taxon>Paenibacillaceae</taxon>
        <taxon>Paenibacillus</taxon>
    </lineage>
</organism>